<gene>
    <name evidence="2" type="ORF">PMEL_200864</name>
</gene>
<keyword evidence="1" id="KW-1133">Transmembrane helix</keyword>
<dbReference type="EMBL" id="AP018050">
    <property type="protein sequence ID" value="BBA30336.1"/>
    <property type="molecule type" value="Genomic_DNA"/>
</dbReference>
<proteinExistence type="predicted"/>
<feature type="transmembrane region" description="Helical" evidence="1">
    <location>
        <begin position="23"/>
        <end position="44"/>
    </location>
</feature>
<evidence type="ECO:0000313" key="2">
    <source>
        <dbReference type="EMBL" id="BBA30336.1"/>
    </source>
</evidence>
<protein>
    <submittedName>
        <fullName evidence="2">Uncharacterized protein</fullName>
    </submittedName>
</protein>
<keyword evidence="1" id="KW-0812">Transmembrane</keyword>
<organism evidence="2 3">
    <name type="scientific">Prevotella melaninogenica</name>
    <dbReference type="NCBI Taxonomy" id="28132"/>
    <lineage>
        <taxon>Bacteria</taxon>
        <taxon>Pseudomonadati</taxon>
        <taxon>Bacteroidota</taxon>
        <taxon>Bacteroidia</taxon>
        <taxon>Bacteroidales</taxon>
        <taxon>Prevotellaceae</taxon>
        <taxon>Prevotella</taxon>
    </lineage>
</organism>
<keyword evidence="1" id="KW-0472">Membrane</keyword>
<reference evidence="2 3" key="1">
    <citation type="submission" date="2017-05" db="EMBL/GenBank/DDBJ databases">
        <title>whole genome sequence of Prevotella melaninogenica GAI 07411.</title>
        <authorList>
            <person name="Kondo Y."/>
            <person name="Hoshino T."/>
        </authorList>
    </citation>
    <scope>NUCLEOTIDE SEQUENCE [LARGE SCALE GENOMIC DNA]</scope>
    <source>
        <strain evidence="2 3">GAI 07411</strain>
    </source>
</reference>
<dbReference type="Proteomes" id="UP000267517">
    <property type="component" value="Chromosome II"/>
</dbReference>
<evidence type="ECO:0000313" key="3">
    <source>
        <dbReference type="Proteomes" id="UP000267517"/>
    </source>
</evidence>
<sequence>MFCPHSLPYYCGENGGFFIYSNLIYKLFGGLVDYIIAVCLYEILLQKNSC</sequence>
<dbReference type="AlphaFoldDB" id="A0A250KL27"/>
<evidence type="ECO:0000256" key="1">
    <source>
        <dbReference type="SAM" id="Phobius"/>
    </source>
</evidence>
<accession>A0A250KL27</accession>
<name>A0A250KL27_9BACT</name>